<sequence length="142" mass="16587">MLQIGDGSKSSAKLLVPKAVDADDVDDDANDDDDEEEEDSEDEEAELLELLARIKKEREEEGRKKAEEEAERELKEKEEVLLRGNPLIHQMDANAQFAVKRRWDDDVVFKNQTRGEPKAQKRFINDTVRSDFHQKFLQRYIR</sequence>
<proteinExistence type="inferred from homology"/>
<evidence type="ECO:0000256" key="2">
    <source>
        <dbReference type="ARBA" id="ARBA00022664"/>
    </source>
</evidence>
<feature type="region of interest" description="Disordered" evidence="4">
    <location>
        <begin position="1"/>
        <end position="45"/>
    </location>
</feature>
<accession>A0A8S1JHC1</accession>
<feature type="compositionally biased region" description="Acidic residues" evidence="4">
    <location>
        <begin position="22"/>
        <end position="45"/>
    </location>
</feature>
<dbReference type="OrthoDB" id="30179at2759"/>
<dbReference type="PANTHER" id="PTHR12718">
    <property type="entry name" value="CELL CYCLE CONTROL PROTEIN CWF15"/>
    <property type="match status" value="1"/>
</dbReference>
<keyword evidence="2" id="KW-0507">mRNA processing</keyword>
<protein>
    <recommendedName>
        <fullName evidence="7">Cwf15/Cwc15 cell cycle control protein</fullName>
    </recommendedName>
</protein>
<dbReference type="InterPro" id="IPR006973">
    <property type="entry name" value="Cwf_Cwc_15"/>
</dbReference>
<reference evidence="5" key="1">
    <citation type="submission" date="2020-12" db="EMBL/GenBank/DDBJ databases">
        <authorList>
            <person name="Iha C."/>
        </authorList>
    </citation>
    <scope>NUCLEOTIDE SEQUENCE</scope>
</reference>
<evidence type="ECO:0000313" key="5">
    <source>
        <dbReference type="EMBL" id="CAD7703808.1"/>
    </source>
</evidence>
<evidence type="ECO:0000256" key="1">
    <source>
        <dbReference type="ARBA" id="ARBA00006644"/>
    </source>
</evidence>
<dbReference type="GO" id="GO:0003723">
    <property type="term" value="F:RNA binding"/>
    <property type="evidence" value="ECO:0007669"/>
    <property type="project" value="TreeGrafter"/>
</dbReference>
<dbReference type="EMBL" id="CAJHUC010002435">
    <property type="protein sequence ID" value="CAD7703808.1"/>
    <property type="molecule type" value="Genomic_DNA"/>
</dbReference>
<organism evidence="5 6">
    <name type="scientific">Ostreobium quekettii</name>
    <dbReference type="NCBI Taxonomy" id="121088"/>
    <lineage>
        <taxon>Eukaryota</taxon>
        <taxon>Viridiplantae</taxon>
        <taxon>Chlorophyta</taxon>
        <taxon>core chlorophytes</taxon>
        <taxon>Ulvophyceae</taxon>
        <taxon>TCBD clade</taxon>
        <taxon>Bryopsidales</taxon>
        <taxon>Ostreobineae</taxon>
        <taxon>Ostreobiaceae</taxon>
        <taxon>Ostreobium</taxon>
    </lineage>
</organism>
<keyword evidence="6" id="KW-1185">Reference proteome</keyword>
<dbReference type="GO" id="GO:0071013">
    <property type="term" value="C:catalytic step 2 spliceosome"/>
    <property type="evidence" value="ECO:0007669"/>
    <property type="project" value="TreeGrafter"/>
</dbReference>
<evidence type="ECO:0008006" key="7">
    <source>
        <dbReference type="Google" id="ProtNLM"/>
    </source>
</evidence>
<dbReference type="Proteomes" id="UP000708148">
    <property type="component" value="Unassembled WGS sequence"/>
</dbReference>
<evidence type="ECO:0000313" key="6">
    <source>
        <dbReference type="Proteomes" id="UP000708148"/>
    </source>
</evidence>
<evidence type="ECO:0000256" key="4">
    <source>
        <dbReference type="SAM" id="MobiDB-lite"/>
    </source>
</evidence>
<evidence type="ECO:0000256" key="3">
    <source>
        <dbReference type="ARBA" id="ARBA00023187"/>
    </source>
</evidence>
<gene>
    <name evidence="5" type="ORF">OSTQU699_LOCUS9165</name>
</gene>
<keyword evidence="3" id="KW-0508">mRNA splicing</keyword>
<dbReference type="GO" id="GO:0045292">
    <property type="term" value="P:mRNA cis splicing, via spliceosome"/>
    <property type="evidence" value="ECO:0007669"/>
    <property type="project" value="TreeGrafter"/>
</dbReference>
<dbReference type="AlphaFoldDB" id="A0A8S1JHC1"/>
<comment type="caution">
    <text evidence="5">The sequence shown here is derived from an EMBL/GenBank/DDBJ whole genome shotgun (WGS) entry which is preliminary data.</text>
</comment>
<dbReference type="Pfam" id="PF04889">
    <property type="entry name" value="Cwf_Cwc_15"/>
    <property type="match status" value="1"/>
</dbReference>
<dbReference type="PANTHER" id="PTHR12718:SF2">
    <property type="entry name" value="SPLICEOSOME-ASSOCIATED PROTEIN CWC15 HOMOLOG"/>
    <property type="match status" value="1"/>
</dbReference>
<name>A0A8S1JHC1_9CHLO</name>
<comment type="similarity">
    <text evidence="1">Belongs to the CWC15 family.</text>
</comment>